<dbReference type="AlphaFoldDB" id="A0A6C0ADT8"/>
<evidence type="ECO:0000313" key="1">
    <source>
        <dbReference type="EMBL" id="QHS77623.1"/>
    </source>
</evidence>
<sequence>MTFKKIVLFYLGRRSTVFLQKIEFKKKFLSIKMEKINLNTKILITCEKSCPGIKNIFITNNKFRNFIKTNKLTIVNPRIVKYENGTLSDKYDDPCDDSSFIALLFLYSEEDKNKFCGNLDVSNEIFNPNKIKTHKIVIFKKSSVYLVNKTMEGNRNVIKMNLIKNGEKYRMSLKDMNSEKYENIIIH</sequence>
<reference evidence="1" key="1">
    <citation type="journal article" date="2020" name="Nature">
        <title>Giant virus diversity and host interactions through global metagenomics.</title>
        <authorList>
            <person name="Schulz F."/>
            <person name="Roux S."/>
            <person name="Paez-Espino D."/>
            <person name="Jungbluth S."/>
            <person name="Walsh D.A."/>
            <person name="Denef V.J."/>
            <person name="McMahon K.D."/>
            <person name="Konstantinidis K.T."/>
            <person name="Eloe-Fadrosh E.A."/>
            <person name="Kyrpides N.C."/>
            <person name="Woyke T."/>
        </authorList>
    </citation>
    <scope>NUCLEOTIDE SEQUENCE</scope>
    <source>
        <strain evidence="1">GVMAG-S-1021933-23</strain>
    </source>
</reference>
<name>A0A6C0ADT8_9ZZZZ</name>
<organism evidence="1">
    <name type="scientific">viral metagenome</name>
    <dbReference type="NCBI Taxonomy" id="1070528"/>
    <lineage>
        <taxon>unclassified sequences</taxon>
        <taxon>metagenomes</taxon>
        <taxon>organismal metagenomes</taxon>
    </lineage>
</organism>
<protein>
    <submittedName>
        <fullName evidence="1">Uncharacterized protein</fullName>
    </submittedName>
</protein>
<accession>A0A6C0ADT8</accession>
<dbReference type="EMBL" id="MN740593">
    <property type="protein sequence ID" value="QHS77623.1"/>
    <property type="molecule type" value="Genomic_DNA"/>
</dbReference>
<proteinExistence type="predicted"/>